<evidence type="ECO:0000256" key="1">
    <source>
        <dbReference type="SAM" id="SignalP"/>
    </source>
</evidence>
<dbReference type="PANTHER" id="PTHR31389:SF4">
    <property type="entry name" value="LD39211P"/>
    <property type="match status" value="1"/>
</dbReference>
<dbReference type="InterPro" id="IPR029044">
    <property type="entry name" value="Nucleotide-diphossugar_trans"/>
</dbReference>
<dbReference type="Gene3D" id="3.90.550.10">
    <property type="entry name" value="Spore Coat Polysaccharide Biosynthesis Protein SpsA, Chain A"/>
    <property type="match status" value="1"/>
</dbReference>
<dbReference type="Proteomes" id="UP001620645">
    <property type="component" value="Unassembled WGS sequence"/>
</dbReference>
<dbReference type="PANTHER" id="PTHR31389">
    <property type="entry name" value="LD39211P"/>
    <property type="match status" value="1"/>
</dbReference>
<dbReference type="EMBL" id="JBICCN010000073">
    <property type="protein sequence ID" value="KAL3096304.1"/>
    <property type="molecule type" value="Genomic_DNA"/>
</dbReference>
<proteinExistence type="predicted"/>
<feature type="chain" id="PRO_5044890456" description="Nucleotide-diphospho-sugar transferase domain-containing protein" evidence="1">
    <location>
        <begin position="21"/>
        <end position="1055"/>
    </location>
</feature>
<evidence type="ECO:0000313" key="3">
    <source>
        <dbReference type="Proteomes" id="UP001620645"/>
    </source>
</evidence>
<dbReference type="SUPFAM" id="SSF53448">
    <property type="entry name" value="Nucleotide-diphospho-sugar transferases"/>
    <property type="match status" value="2"/>
</dbReference>
<dbReference type="InterPro" id="IPR012444">
    <property type="entry name" value="DUF1647"/>
</dbReference>
<evidence type="ECO:0000313" key="2">
    <source>
        <dbReference type="EMBL" id="KAL3096304.1"/>
    </source>
</evidence>
<keyword evidence="1" id="KW-0732">Signal</keyword>
<organism evidence="2 3">
    <name type="scientific">Heterodera schachtii</name>
    <name type="common">Sugarbeet cyst nematode worm</name>
    <name type="synonym">Tylenchus schachtii</name>
    <dbReference type="NCBI Taxonomy" id="97005"/>
    <lineage>
        <taxon>Eukaryota</taxon>
        <taxon>Metazoa</taxon>
        <taxon>Ecdysozoa</taxon>
        <taxon>Nematoda</taxon>
        <taxon>Chromadorea</taxon>
        <taxon>Rhabditida</taxon>
        <taxon>Tylenchina</taxon>
        <taxon>Tylenchomorpha</taxon>
        <taxon>Tylenchoidea</taxon>
        <taxon>Heteroderidae</taxon>
        <taxon>Heteroderinae</taxon>
        <taxon>Heterodera</taxon>
    </lineage>
</organism>
<comment type="caution">
    <text evidence="2">The sequence shown here is derived from an EMBL/GenBank/DDBJ whole genome shotgun (WGS) entry which is preliminary data.</text>
</comment>
<evidence type="ECO:0008006" key="4">
    <source>
        <dbReference type="Google" id="ProtNLM"/>
    </source>
</evidence>
<reference evidence="2 3" key="1">
    <citation type="submission" date="2024-10" db="EMBL/GenBank/DDBJ databases">
        <authorList>
            <person name="Kim D."/>
        </authorList>
    </citation>
    <scope>NUCLEOTIDE SEQUENCE [LARGE SCALE GENOMIC DNA]</scope>
    <source>
        <strain evidence="2">Taebaek</strain>
    </source>
</reference>
<dbReference type="AlphaFoldDB" id="A0ABD2K0G4"/>
<accession>A0ABD2K0G4</accession>
<feature type="signal peptide" evidence="1">
    <location>
        <begin position="1"/>
        <end position="20"/>
    </location>
</feature>
<keyword evidence="3" id="KW-1185">Reference proteome</keyword>
<dbReference type="Pfam" id="PF07801">
    <property type="entry name" value="DUF1647"/>
    <property type="match status" value="1"/>
</dbReference>
<name>A0ABD2K0G4_HETSC</name>
<gene>
    <name evidence="2" type="ORF">niasHS_004942</name>
</gene>
<protein>
    <recommendedName>
        <fullName evidence="4">Nucleotide-diphospho-sugar transferase domain-containing protein</fullName>
    </recommendedName>
</protein>
<sequence>MCFLFIYFLIFTLGFKFASGQCFTSEPLTNTELTDSNKCCGENLAFRLKMNDSCTIHGKKFDCSFAWLLERYKLSDKFAITENIEVKFPGHQKFAFVAGADKKFFPSLRRVMANIKKNFGCKQKIIFYDLGGVTENEKWVDELNSICNFERHVFDFSQMVDGSVRRLETYAWKVFLLAHVLLEYDTVVWVDTTIIFDNFNLTAILTSMNEGRIGPVQMPLDAWHGTNIATHPGMYEYLPLFSNFEAKKGNGLTNDPPQFESALLILHKSEQTRQLMKCQLANFKENKYLKCSSLNVLPLPFFMALLCAAETDCMVPIGQTIHCLYVPNMPISPPNATCHRQEQSLMTILVYDLEFRRQIENSSFLTHSNPLHPRWTNRYSKTNRLQTFAGPSDEWVKKLSSDQSDGFKEVPFRPLAHCHANNGSNETTLNYYGIEFRLTREGGNCDDGLLICYPALLQNGNHWNMNSNFKNRKKFIINAQLSNSIEKECAQKMPKDAGKNGTTLWRGLKVRTMPTQKNDGRSFIFETSFASEKYNFLDAEQRQFSVLFNLNQIAGPFTRISLVEYDIDARAMQNDFLRANGPSFLSDFAGLWLLGLDMLPMAHQKEQKQQLKMTLFTSRSRNCTMDAWFIQSTDSVRPPKMPHVDRFDLFPPKYVDLTFSAKFTNTKEQLISIKALTDVNIKNVTVGLLNAKMDGVTKTEVSFKIGTDSDFEVALPGLSQLIKNKGVRLARGSYVLNLDIVVVKRCFMVRLNGAQFGGLSCPTGDPLPWEAINRIKVQGQMLLLGKPIVKQMEQTDDQIGCEKNSKCASGIAAESDECDGEKMAYTLKMNDSRIIRGKKFNCSFARHLERYELSDKFAIKRKIEVYFSANDHYYPYLRTVIASVKDTFGCKQKIIAYDLGNVRTNKEWMNETNSVCNLEWRSFDFSQLLEGRIRELRSFAWKFFVWAEVLLEYDTVVWLDTSVVFQKNNVKMFFEPMEKGKIGTVQIPSFALHSMLMATHPGMFEFLPMYTNFEPNRTYELIGTYAPVSKIDPPQFETNFVIMHKSEQTRQAMKW</sequence>